<feature type="domain" description="GAD-related" evidence="1">
    <location>
        <begin position="7"/>
        <end position="106"/>
    </location>
</feature>
<gene>
    <name evidence="3" type="ORF">IU449_24575</name>
</gene>
<evidence type="ECO:0000313" key="3">
    <source>
        <dbReference type="EMBL" id="MBF6357685.1"/>
    </source>
</evidence>
<proteinExistence type="predicted"/>
<dbReference type="EMBL" id="JADLQN010000006">
    <property type="protein sequence ID" value="MBF6357685.1"/>
    <property type="molecule type" value="Genomic_DNA"/>
</dbReference>
<dbReference type="InterPro" id="IPR014983">
    <property type="entry name" value="GAD-rel"/>
</dbReference>
<dbReference type="Pfam" id="PF08906">
    <property type="entry name" value="T6SS_Tdi1_C"/>
    <property type="match status" value="1"/>
</dbReference>
<feature type="domain" description="T6SS immunity protein Tdi1 C-terminal" evidence="2">
    <location>
        <begin position="146"/>
        <end position="203"/>
    </location>
</feature>
<organism evidence="3 4">
    <name type="scientific">Nocardia higoensis</name>
    <dbReference type="NCBI Taxonomy" id="228599"/>
    <lineage>
        <taxon>Bacteria</taxon>
        <taxon>Bacillati</taxon>
        <taxon>Actinomycetota</taxon>
        <taxon>Actinomycetes</taxon>
        <taxon>Mycobacteriales</taxon>
        <taxon>Nocardiaceae</taxon>
        <taxon>Nocardia</taxon>
    </lineage>
</organism>
<reference evidence="3 4" key="1">
    <citation type="submission" date="2020-10" db="EMBL/GenBank/DDBJ databases">
        <title>Identification of Nocardia species via Next-generation sequencing and recognition of intraspecies genetic diversity.</title>
        <authorList>
            <person name="Li P."/>
            <person name="Li P."/>
            <person name="Lu B."/>
        </authorList>
    </citation>
    <scope>NUCLEOTIDE SEQUENCE [LARGE SCALE GENOMIC DNA]</scope>
    <source>
        <strain evidence="3 4">BJ06-0143</strain>
    </source>
</reference>
<dbReference type="InterPro" id="IPR015002">
    <property type="entry name" value="T6SS_Tdi1_C"/>
</dbReference>
<protein>
    <submittedName>
        <fullName evidence="3">DUF1851 domain-containing protein</fullName>
    </submittedName>
</protein>
<dbReference type="Pfam" id="PF08887">
    <property type="entry name" value="GAD-like"/>
    <property type="match status" value="1"/>
</dbReference>
<dbReference type="Proteomes" id="UP000707731">
    <property type="component" value="Unassembled WGS sequence"/>
</dbReference>
<name>A0ABS0DGU4_9NOCA</name>
<dbReference type="RefSeq" id="WP_195004522.1">
    <property type="nucleotide sequence ID" value="NZ_JADLQN010000006.1"/>
</dbReference>
<accession>A0ABS0DGU4</accession>
<evidence type="ECO:0000259" key="2">
    <source>
        <dbReference type="Pfam" id="PF08906"/>
    </source>
</evidence>
<comment type="caution">
    <text evidence="3">The sequence shown here is derived from an EMBL/GenBank/DDBJ whole genome shotgun (WGS) entry which is preliminary data.</text>
</comment>
<keyword evidence="4" id="KW-1185">Reference proteome</keyword>
<evidence type="ECO:0000259" key="1">
    <source>
        <dbReference type="Pfam" id="PF08887"/>
    </source>
</evidence>
<sequence>MNFSVDEITNKWGRPTTFRSAPADRFEKYAGVVPNLLLSVWQELGFSGFYDGLYWICDPAEWQSVVDEWTSELDLQFGRDEWSAVTRSAFGTMDLWGRRTGMSLTIVPYYGMILPVDNTGRMINDFERDLQILAAFTSTSHETLDPDGDDDRPLFRRVFNRLGPVDFDSMYGFVPVPALGGEMLPERVEILDAEVHMHLLSQVTPRTLLVNNPYR</sequence>
<evidence type="ECO:0000313" key="4">
    <source>
        <dbReference type="Proteomes" id="UP000707731"/>
    </source>
</evidence>